<evidence type="ECO:0000256" key="1">
    <source>
        <dbReference type="ARBA" id="ARBA00004604"/>
    </source>
</evidence>
<feature type="compositionally biased region" description="Basic and acidic residues" evidence="6">
    <location>
        <begin position="362"/>
        <end position="380"/>
    </location>
</feature>
<evidence type="ECO:0000256" key="2">
    <source>
        <dbReference type="ARBA" id="ARBA00007077"/>
    </source>
</evidence>
<dbReference type="Pfam" id="PF00076">
    <property type="entry name" value="RRM_1"/>
    <property type="match status" value="2"/>
</dbReference>
<evidence type="ECO:0000259" key="7">
    <source>
        <dbReference type="PROSITE" id="PS50102"/>
    </source>
</evidence>
<evidence type="ECO:0000313" key="8">
    <source>
        <dbReference type="EMBL" id="KAF7268439.1"/>
    </source>
</evidence>
<keyword evidence="9" id="KW-1185">Reference proteome</keyword>
<reference evidence="8" key="1">
    <citation type="submission" date="2020-08" db="EMBL/GenBank/DDBJ databases">
        <title>Genome sequencing and assembly of the red palm weevil Rhynchophorus ferrugineus.</title>
        <authorList>
            <person name="Dias G.B."/>
            <person name="Bergman C.M."/>
            <person name="Manee M."/>
        </authorList>
    </citation>
    <scope>NUCLEOTIDE SEQUENCE</scope>
    <source>
        <strain evidence="8">AA-2017</strain>
        <tissue evidence="8">Whole larva</tissue>
    </source>
</reference>
<evidence type="ECO:0000256" key="5">
    <source>
        <dbReference type="PROSITE-ProRule" id="PRU00176"/>
    </source>
</evidence>
<dbReference type="PANTHER" id="PTHR23236">
    <property type="entry name" value="EUKARYOTIC TRANSLATION INITIATION FACTOR 4B/4H"/>
    <property type="match status" value="1"/>
</dbReference>
<dbReference type="SMART" id="SM00360">
    <property type="entry name" value="RRM"/>
    <property type="match status" value="2"/>
</dbReference>
<proteinExistence type="inferred from homology"/>
<comment type="subcellular location">
    <subcellularLocation>
        <location evidence="1">Nucleus</location>
        <location evidence="1">Nucleolus</location>
    </subcellularLocation>
</comment>
<dbReference type="InterPro" id="IPR012677">
    <property type="entry name" value="Nucleotide-bd_a/b_plait_sf"/>
</dbReference>
<sequence>MEYSVGSIAELISGVKAANKTKVLKKKIKRNTTPVLKEYCESTEDTDITSSKNELKKKSLKRTFSETKSVDDDKLPAKKQKKDKKVIAETKFRENISDAKLDNQVESDSRTSKPKHKKLGKNEQNAINRIKNKHNKEVKTSSNYVDRTIFVGNIPIATKKQHIKRYFRKFGEIESVRFRGIPVADLKTPKKVAAIKKQFHPDRNTLHAYIRFANSEDCKKAEAANGCLFKDHHIRVQCCEVAKKYDESKAIFIGNLSFEAEEEELWTLFSSCGPISDVRIVRDGRTGMGKGFAYVNFKDSDAVQLALEMETVSLKNRELRISLCNVAKGKKKKNIKIKKPNVRTVKKDGFNKKSEVTNSEKSPVEETKEDRTAPPKKEKSFSGSKFTDKKVKKKFNKGAKDKKKLAEKLTAPSLKKQPKKV</sequence>
<comment type="similarity">
    <text evidence="2">Belongs to the RRM RBM34 family.</text>
</comment>
<dbReference type="AlphaFoldDB" id="A0A834M820"/>
<gene>
    <name evidence="8" type="ORF">GWI33_018448</name>
</gene>
<dbReference type="PANTHER" id="PTHR23236:SF25">
    <property type="entry name" value="RNA-BINDING PROTEIN 34"/>
    <property type="match status" value="1"/>
</dbReference>
<organism evidence="8 9">
    <name type="scientific">Rhynchophorus ferrugineus</name>
    <name type="common">Red palm weevil</name>
    <name type="synonym">Curculio ferrugineus</name>
    <dbReference type="NCBI Taxonomy" id="354439"/>
    <lineage>
        <taxon>Eukaryota</taxon>
        <taxon>Metazoa</taxon>
        <taxon>Ecdysozoa</taxon>
        <taxon>Arthropoda</taxon>
        <taxon>Hexapoda</taxon>
        <taxon>Insecta</taxon>
        <taxon>Pterygota</taxon>
        <taxon>Neoptera</taxon>
        <taxon>Endopterygota</taxon>
        <taxon>Coleoptera</taxon>
        <taxon>Polyphaga</taxon>
        <taxon>Cucujiformia</taxon>
        <taxon>Curculionidae</taxon>
        <taxon>Dryophthorinae</taxon>
        <taxon>Rhynchophorus</taxon>
    </lineage>
</organism>
<keyword evidence="4" id="KW-0539">Nucleus</keyword>
<keyword evidence="3 5" id="KW-0694">RNA-binding</keyword>
<dbReference type="OrthoDB" id="442677at2759"/>
<protein>
    <recommendedName>
        <fullName evidence="7">RRM domain-containing protein</fullName>
    </recommendedName>
</protein>
<feature type="compositionally biased region" description="Basic and acidic residues" evidence="6">
    <location>
        <begin position="346"/>
        <end position="355"/>
    </location>
</feature>
<evidence type="ECO:0000256" key="4">
    <source>
        <dbReference type="ARBA" id="ARBA00023242"/>
    </source>
</evidence>
<evidence type="ECO:0000256" key="3">
    <source>
        <dbReference type="ARBA" id="ARBA00022884"/>
    </source>
</evidence>
<dbReference type="InterPro" id="IPR034221">
    <property type="entry name" value="RBM34_RRM2"/>
</dbReference>
<dbReference type="CDD" id="cd12395">
    <property type="entry name" value="RRM2_RBM34"/>
    <property type="match status" value="1"/>
</dbReference>
<dbReference type="CDD" id="cd12394">
    <property type="entry name" value="RRM1_RBM34"/>
    <property type="match status" value="1"/>
</dbReference>
<feature type="region of interest" description="Disordered" evidence="6">
    <location>
        <begin position="346"/>
        <end position="421"/>
    </location>
</feature>
<dbReference type="SUPFAM" id="SSF54928">
    <property type="entry name" value="RNA-binding domain, RBD"/>
    <property type="match status" value="2"/>
</dbReference>
<feature type="domain" description="RRM" evidence="7">
    <location>
        <begin position="147"/>
        <end position="241"/>
    </location>
</feature>
<feature type="compositionally biased region" description="Basic residues" evidence="6">
    <location>
        <begin position="390"/>
        <end position="405"/>
    </location>
</feature>
<dbReference type="GO" id="GO:0003723">
    <property type="term" value="F:RNA binding"/>
    <property type="evidence" value="ECO:0007669"/>
    <property type="project" value="UniProtKB-UniRule"/>
</dbReference>
<feature type="region of interest" description="Disordered" evidence="6">
    <location>
        <begin position="98"/>
        <end position="121"/>
    </location>
</feature>
<name>A0A834M820_RHYFE</name>
<accession>A0A834M820</accession>
<dbReference type="Proteomes" id="UP000625711">
    <property type="component" value="Unassembled WGS sequence"/>
</dbReference>
<evidence type="ECO:0000313" key="9">
    <source>
        <dbReference type="Proteomes" id="UP000625711"/>
    </source>
</evidence>
<dbReference type="PROSITE" id="PS50102">
    <property type="entry name" value="RRM"/>
    <property type="match status" value="2"/>
</dbReference>
<feature type="compositionally biased region" description="Basic and acidic residues" evidence="6">
    <location>
        <begin position="98"/>
        <end position="111"/>
    </location>
</feature>
<feature type="domain" description="RRM" evidence="7">
    <location>
        <begin position="249"/>
        <end position="326"/>
    </location>
</feature>
<dbReference type="Gene3D" id="3.30.70.330">
    <property type="match status" value="2"/>
</dbReference>
<comment type="caution">
    <text evidence="8">The sequence shown here is derived from an EMBL/GenBank/DDBJ whole genome shotgun (WGS) entry which is preliminary data.</text>
</comment>
<dbReference type="EMBL" id="JAACXV010014323">
    <property type="protein sequence ID" value="KAF7268439.1"/>
    <property type="molecule type" value="Genomic_DNA"/>
</dbReference>
<dbReference type="InterPro" id="IPR000504">
    <property type="entry name" value="RRM_dom"/>
</dbReference>
<evidence type="ECO:0000256" key="6">
    <source>
        <dbReference type="SAM" id="MobiDB-lite"/>
    </source>
</evidence>
<dbReference type="InterPro" id="IPR035979">
    <property type="entry name" value="RBD_domain_sf"/>
</dbReference>
<feature type="region of interest" description="Disordered" evidence="6">
    <location>
        <begin position="41"/>
        <end position="61"/>
    </location>
</feature>